<organism evidence="1 2">
    <name type="scientific">Tritonibacter multivorans</name>
    <dbReference type="NCBI Taxonomy" id="928856"/>
    <lineage>
        <taxon>Bacteria</taxon>
        <taxon>Pseudomonadati</taxon>
        <taxon>Pseudomonadota</taxon>
        <taxon>Alphaproteobacteria</taxon>
        <taxon>Rhodobacterales</taxon>
        <taxon>Paracoccaceae</taxon>
        <taxon>Tritonibacter</taxon>
    </lineage>
</organism>
<name>A0A0P1GFG7_9RHOB</name>
<proteinExistence type="predicted"/>
<gene>
    <name evidence="1" type="ORF">TRM7557_00190</name>
</gene>
<dbReference type="InterPro" id="IPR027417">
    <property type="entry name" value="P-loop_NTPase"/>
</dbReference>
<reference evidence="1 2" key="1">
    <citation type="submission" date="2015-09" db="EMBL/GenBank/DDBJ databases">
        <authorList>
            <consortium name="Swine Surveillance"/>
        </authorList>
    </citation>
    <scope>NUCLEOTIDE SEQUENCE [LARGE SCALE GENOMIC DNA]</scope>
    <source>
        <strain evidence="1 2">CECT 7557</strain>
    </source>
</reference>
<evidence type="ECO:0000313" key="1">
    <source>
        <dbReference type="EMBL" id="CUH75026.1"/>
    </source>
</evidence>
<evidence type="ECO:0000313" key="2">
    <source>
        <dbReference type="Proteomes" id="UP000052022"/>
    </source>
</evidence>
<protein>
    <submittedName>
        <fullName evidence="1">Uncharacterized protein</fullName>
    </submittedName>
</protein>
<sequence length="726" mass="82966">MKSIMSYPWSRVYSTNYDDSIEISCEQIGKPKQTLTSADKPSAILPGKLPIVHLHGFVNHFRVDTIRDECILDYNSNVANKVYEGPWATELKNDIKTADVIVFLGYSLYDPEIAKLVLQGGNSKKKIFFINYKIEDEELTYMQEMFGTALHIEKDGFARVVEALPVATDVVKRRYVCFKSATEQSVEHRNINYEDLSDLFLFGRVQDQLLQADVVEGTSKYVIRPSIVEKVVGELQSGRSLISLYSPLGQGKTVLCKILGTELAQDYDVFFAIRNQDNFIEELRSIIANNDRPIIILDDYYKFSKHHREMALLKPEDVVFIFSSRLNVHETRKDELPAQFLNHDVVDLRIGQLTHTDAISLVPLTNQAGMWREISELSDAEKAKKLISNGASGYQANFADILVGLMNSNEMIGRIRKELEVLKAISRDAYDIVLLSIYLEFTNNHIDDFIIDQTLKTRLRDIHSSEKVSNIFRVFFNLDASNDGYFAGSIFAKYAMEKICDHNDLIGVIENAANNLADSSPLFDEMRLVLVDLLRFNYLKVIASNDQNRLRRIRELYSNLSSNPNLNKDDLFWNAFGMCQRALKDFDAAVKHFRTSISYAKNRGKNYVPYHAQNQLTVCLLERGLSIPTEASIAFGNLKEVFELLSVQADDERTYGRGQAFTWHRELISFLEAYYPEFDDTEKNVTRAQALKYLAFIKRSVSGWERRPEAAMTVKKLQSFLANNPA</sequence>
<dbReference type="SUPFAM" id="SSF52540">
    <property type="entry name" value="P-loop containing nucleoside triphosphate hydrolases"/>
    <property type="match status" value="1"/>
</dbReference>
<dbReference type="InterPro" id="IPR029035">
    <property type="entry name" value="DHS-like_NAD/FAD-binding_dom"/>
</dbReference>
<dbReference type="EMBL" id="CYSD01000003">
    <property type="protein sequence ID" value="CUH75026.1"/>
    <property type="molecule type" value="Genomic_DNA"/>
</dbReference>
<dbReference type="SUPFAM" id="SSF52467">
    <property type="entry name" value="DHS-like NAD/FAD-binding domain"/>
    <property type="match status" value="1"/>
</dbReference>
<accession>A0A0P1GFG7</accession>
<dbReference type="Pfam" id="PF13289">
    <property type="entry name" value="SIR2_2"/>
    <property type="match status" value="1"/>
</dbReference>
<dbReference type="AlphaFoldDB" id="A0A0P1GFG7"/>
<dbReference type="Proteomes" id="UP000052022">
    <property type="component" value="Unassembled WGS sequence"/>
</dbReference>
<keyword evidence="2" id="KW-1185">Reference proteome</keyword>